<dbReference type="SMART" id="SM00701">
    <property type="entry name" value="PGRP"/>
    <property type="match status" value="1"/>
</dbReference>
<dbReference type="GO" id="GO:0009253">
    <property type="term" value="P:peptidoglycan catabolic process"/>
    <property type="evidence" value="ECO:0007669"/>
    <property type="project" value="InterPro"/>
</dbReference>
<dbReference type="Gene3D" id="3.40.80.10">
    <property type="entry name" value="Peptidoglycan recognition protein-like"/>
    <property type="match status" value="2"/>
</dbReference>
<organism evidence="4 5">
    <name type="scientific">Calicophoron daubneyi</name>
    <name type="common">Rumen fluke</name>
    <name type="synonym">Paramphistomum daubneyi</name>
    <dbReference type="NCBI Taxonomy" id="300641"/>
    <lineage>
        <taxon>Eukaryota</taxon>
        <taxon>Metazoa</taxon>
        <taxon>Spiralia</taxon>
        <taxon>Lophotrochozoa</taxon>
        <taxon>Platyhelminthes</taxon>
        <taxon>Trematoda</taxon>
        <taxon>Digenea</taxon>
        <taxon>Plagiorchiida</taxon>
        <taxon>Pronocephalata</taxon>
        <taxon>Paramphistomoidea</taxon>
        <taxon>Paramphistomidae</taxon>
        <taxon>Calicophoron</taxon>
    </lineage>
</organism>
<dbReference type="InterPro" id="IPR006619">
    <property type="entry name" value="PGRP_domain_met/bac"/>
</dbReference>
<evidence type="ECO:0000256" key="1">
    <source>
        <dbReference type="ARBA" id="ARBA00007553"/>
    </source>
</evidence>
<protein>
    <recommendedName>
        <fullName evidence="6">Peptidoglycan-recognition protein</fullName>
    </recommendedName>
</protein>
<feature type="domain" description="N-acetylmuramoyl-L-alanine amidase" evidence="2">
    <location>
        <begin position="32"/>
        <end position="130"/>
    </location>
</feature>
<dbReference type="AlphaFoldDB" id="A0AAV2TF04"/>
<sequence length="145" mass="15912">MMQRRAVFVLVFYLLVGISGLTIVSRKQWGAMAPRNRGKIGGPVPYVIIHHSDTPACSGNACRARVKSIQNYHMNSLGICFIGNFMKTSPTNAALQSAKALIDEGVRRGYVGKQYKLVGHRDVGSTSCPGNKLHSIIKTWPHFGK</sequence>
<dbReference type="PANTHER" id="PTHR11022:SF12">
    <property type="entry name" value="PEPTIDOGLYCAN RECOGNITION PROTEIN 3"/>
    <property type="match status" value="1"/>
</dbReference>
<gene>
    <name evidence="4" type="ORF">CDAUBV1_LOCUS9077</name>
</gene>
<proteinExistence type="inferred from homology"/>
<reference evidence="4" key="1">
    <citation type="submission" date="2024-06" db="EMBL/GenBank/DDBJ databases">
        <authorList>
            <person name="Liu X."/>
            <person name="Lenzi L."/>
            <person name="Haldenby T S."/>
            <person name="Uol C."/>
        </authorList>
    </citation>
    <scope>NUCLEOTIDE SEQUENCE</scope>
</reference>
<feature type="domain" description="Peptidoglycan recognition protein family" evidence="3">
    <location>
        <begin position="21"/>
        <end position="124"/>
    </location>
</feature>
<accession>A0AAV2TF04</accession>
<dbReference type="InterPro" id="IPR015510">
    <property type="entry name" value="PGRP"/>
</dbReference>
<dbReference type="CDD" id="cd06583">
    <property type="entry name" value="PGRP"/>
    <property type="match status" value="1"/>
</dbReference>
<dbReference type="InterPro" id="IPR002502">
    <property type="entry name" value="Amidase_domain"/>
</dbReference>
<dbReference type="SUPFAM" id="SSF55846">
    <property type="entry name" value="N-acetylmuramoyl-L-alanine amidase-like"/>
    <property type="match status" value="1"/>
</dbReference>
<evidence type="ECO:0008006" key="6">
    <source>
        <dbReference type="Google" id="ProtNLM"/>
    </source>
</evidence>
<dbReference type="Proteomes" id="UP001497525">
    <property type="component" value="Unassembled WGS sequence"/>
</dbReference>
<dbReference type="Pfam" id="PF01510">
    <property type="entry name" value="Amidase_2"/>
    <property type="match status" value="1"/>
</dbReference>
<evidence type="ECO:0000313" key="5">
    <source>
        <dbReference type="Proteomes" id="UP001497525"/>
    </source>
</evidence>
<dbReference type="PANTHER" id="PTHR11022">
    <property type="entry name" value="PEPTIDOGLYCAN RECOGNITION PROTEIN"/>
    <property type="match status" value="1"/>
</dbReference>
<evidence type="ECO:0000259" key="2">
    <source>
        <dbReference type="SMART" id="SM00644"/>
    </source>
</evidence>
<dbReference type="GO" id="GO:0008270">
    <property type="term" value="F:zinc ion binding"/>
    <property type="evidence" value="ECO:0007669"/>
    <property type="project" value="InterPro"/>
</dbReference>
<dbReference type="GO" id="GO:0008745">
    <property type="term" value="F:N-acetylmuramoyl-L-alanine amidase activity"/>
    <property type="evidence" value="ECO:0007669"/>
    <property type="project" value="InterPro"/>
</dbReference>
<dbReference type="SMART" id="SM00644">
    <property type="entry name" value="Ami_2"/>
    <property type="match status" value="1"/>
</dbReference>
<evidence type="ECO:0000259" key="3">
    <source>
        <dbReference type="SMART" id="SM00701"/>
    </source>
</evidence>
<evidence type="ECO:0000313" key="4">
    <source>
        <dbReference type="EMBL" id="CAL5135000.1"/>
    </source>
</evidence>
<comment type="caution">
    <text evidence="4">The sequence shown here is derived from an EMBL/GenBank/DDBJ whole genome shotgun (WGS) entry which is preliminary data.</text>
</comment>
<dbReference type="EMBL" id="CAXLJL010000235">
    <property type="protein sequence ID" value="CAL5135000.1"/>
    <property type="molecule type" value="Genomic_DNA"/>
</dbReference>
<comment type="similarity">
    <text evidence="1">Belongs to the N-acetylmuramoyl-L-alanine amidase 2 family.</text>
</comment>
<dbReference type="InterPro" id="IPR036505">
    <property type="entry name" value="Amidase/PGRP_sf"/>
</dbReference>
<name>A0AAV2TF04_CALDB</name>